<dbReference type="OrthoDB" id="6091599at2"/>
<evidence type="ECO:0000259" key="1">
    <source>
        <dbReference type="Pfam" id="PF19078"/>
    </source>
</evidence>
<evidence type="ECO:0000313" key="3">
    <source>
        <dbReference type="Proteomes" id="UP000239936"/>
    </source>
</evidence>
<evidence type="ECO:0000313" key="2">
    <source>
        <dbReference type="EMBL" id="PQJ96133.1"/>
    </source>
</evidence>
<protein>
    <recommendedName>
        <fullName evidence="1">Bacterial Ig-like domain-containing protein</fullName>
    </recommendedName>
</protein>
<dbReference type="EMBL" id="PPGH01000035">
    <property type="protein sequence ID" value="PQJ96133.1"/>
    <property type="molecule type" value="Genomic_DNA"/>
</dbReference>
<dbReference type="Pfam" id="PF19078">
    <property type="entry name" value="Big_12"/>
    <property type="match status" value="3"/>
</dbReference>
<dbReference type="AlphaFoldDB" id="A0A2S7XRF3"/>
<dbReference type="Proteomes" id="UP000239936">
    <property type="component" value="Unassembled WGS sequence"/>
</dbReference>
<proteinExistence type="predicted"/>
<dbReference type="InterPro" id="IPR044048">
    <property type="entry name" value="Big_12"/>
</dbReference>
<reference evidence="2 3" key="1">
    <citation type="submission" date="2018-01" db="EMBL/GenBank/DDBJ databases">
        <title>The complete genome sequence of Chromatium okenii LaCa, a purple sulfur bacterium with a turbulent life.</title>
        <authorList>
            <person name="Luedin S.M."/>
            <person name="Liechti N."/>
            <person name="Storelli N."/>
            <person name="Danza F."/>
            <person name="Wittwer M."/>
            <person name="Pothier J.F."/>
            <person name="Tonolla M.A."/>
        </authorList>
    </citation>
    <scope>NUCLEOTIDE SEQUENCE [LARGE SCALE GENOMIC DNA]</scope>
    <source>
        <strain evidence="2 3">LaCa</strain>
    </source>
</reference>
<gene>
    <name evidence="2" type="ORF">CXB77_10010</name>
</gene>
<accession>A0A2S7XRF3</accession>
<comment type="caution">
    <text evidence="2">The sequence shown here is derived from an EMBL/GenBank/DDBJ whole genome shotgun (WGS) entry which is preliminary data.</text>
</comment>
<feature type="domain" description="Bacterial Ig-like" evidence="1">
    <location>
        <begin position="133"/>
        <end position="234"/>
    </location>
</feature>
<organism evidence="2 3">
    <name type="scientific">Chromatium okenii</name>
    <dbReference type="NCBI Taxonomy" id="61644"/>
    <lineage>
        <taxon>Bacteria</taxon>
        <taxon>Pseudomonadati</taxon>
        <taxon>Pseudomonadota</taxon>
        <taxon>Gammaproteobacteria</taxon>
        <taxon>Chromatiales</taxon>
        <taxon>Chromatiaceae</taxon>
        <taxon>Chromatium</taxon>
    </lineage>
</organism>
<dbReference type="RefSeq" id="WP_105073764.1">
    <property type="nucleotide sequence ID" value="NZ_PPGH01000035.1"/>
</dbReference>
<feature type="domain" description="Bacterial Ig-like" evidence="1">
    <location>
        <begin position="346"/>
        <end position="426"/>
    </location>
</feature>
<feature type="domain" description="Bacterial Ig-like" evidence="1">
    <location>
        <begin position="240"/>
        <end position="340"/>
    </location>
</feature>
<sequence length="431" mass="43239">MAIAASQSATGGVLGLISNDTTNMLIGTSGVDQFSYEGTGNLTIKDVSTGDSLAIEGSATAATFKVTASTVTVTVGTQTFTLNGLNDGTSNTLIFNDDVKVTLTRSGDVYAATATGGTALTLTGVAQTVTIPDTLKPTATVVLADPALIAGETTTLTVTFSEKPTGFDAAVDLTVDNGALSAGAFDATGLIYTAIFTPTANIADTTNVVTLGIGWTDAALNAPAAVATSANYTVDTVVDIIKPTATVALVDSALIAGETTPLTVTFSEKPTGFDAAVDLTVDNGALSAGTFDATGLIYTAIFTPTANIADTTNMVTLGTGWTDAALNAPAAVATSANYTVDTVVDIIKPTATVALVDPALTVGETTTLTVTFSEKPTGFDAAVDLTVDNGALSAGAFDATGLIYTAIFTPTANIADTTNMVTLVLAGRMQP</sequence>
<name>A0A2S7XRF3_9GAMM</name>
<keyword evidence="3" id="KW-1185">Reference proteome</keyword>